<feature type="compositionally biased region" description="Polar residues" evidence="1">
    <location>
        <begin position="30"/>
        <end position="40"/>
    </location>
</feature>
<reference evidence="3" key="1">
    <citation type="submission" date="2016-07" db="EMBL/GenBank/DDBJ databases">
        <title>Multiple horizontal gene transfer events from other fungi enriched the ability of initially mycotrophic Trichoderma (Ascomycota) to feed on dead plant biomass.</title>
        <authorList>
            <consortium name="DOE Joint Genome Institute"/>
            <person name="Atanasova L."/>
            <person name="Chenthamara K."/>
            <person name="Zhang J."/>
            <person name="Grujic M."/>
            <person name="Henrissat B."/>
            <person name="Kuo A."/>
            <person name="Aerts A."/>
            <person name="Salamov A."/>
            <person name="Lipzen A."/>
            <person name="Labutti K."/>
            <person name="Barry K."/>
            <person name="Miao Y."/>
            <person name="Rahimi M.J."/>
            <person name="Shen Q."/>
            <person name="Grigoriev I.V."/>
            <person name="Kubicek C.P."/>
            <person name="Druzhinina I.S."/>
        </authorList>
    </citation>
    <scope>NUCLEOTIDE SEQUENCE [LARGE SCALE GENOMIC DNA]</scope>
    <source>
        <strain evidence="3">TUCIM 6016</strain>
    </source>
</reference>
<protein>
    <submittedName>
        <fullName evidence="2">Uncharacterized protein</fullName>
    </submittedName>
</protein>
<keyword evidence="3" id="KW-1185">Reference proteome</keyword>
<gene>
    <name evidence="2" type="ORF">BBK36DRAFT_2217</name>
</gene>
<feature type="compositionally biased region" description="Low complexity" evidence="1">
    <location>
        <begin position="41"/>
        <end position="70"/>
    </location>
</feature>
<name>A0A2T4BHW3_9HYPO</name>
<dbReference type="GeneID" id="36606052"/>
<evidence type="ECO:0000256" key="1">
    <source>
        <dbReference type="SAM" id="MobiDB-lite"/>
    </source>
</evidence>
<sequence length="107" mass="11435">MSSQTLRSVYRARPELAQAGQALRGYFRHFSTTQSQLDEASSSPPTNNSGSGSGSGNARPTTARQRTRAAVSEINALVKDRNSSAQESRKPTNAADGSQAQQPRVID</sequence>
<accession>A0A2T4BHW3</accession>
<dbReference type="RefSeq" id="XP_024752171.1">
    <property type="nucleotide sequence ID" value="XM_024897934.1"/>
</dbReference>
<proteinExistence type="predicted"/>
<evidence type="ECO:0000313" key="3">
    <source>
        <dbReference type="Proteomes" id="UP000241546"/>
    </source>
</evidence>
<feature type="non-terminal residue" evidence="2">
    <location>
        <position position="107"/>
    </location>
</feature>
<dbReference type="EMBL" id="KZ680209">
    <property type="protein sequence ID" value="PTB68851.1"/>
    <property type="molecule type" value="Genomic_DNA"/>
</dbReference>
<dbReference type="AlphaFoldDB" id="A0A2T4BHW3"/>
<feature type="compositionally biased region" description="Basic and acidic residues" evidence="1">
    <location>
        <begin position="78"/>
        <end position="90"/>
    </location>
</feature>
<feature type="region of interest" description="Disordered" evidence="1">
    <location>
        <begin position="28"/>
        <end position="107"/>
    </location>
</feature>
<dbReference type="Proteomes" id="UP000241546">
    <property type="component" value="Unassembled WGS sequence"/>
</dbReference>
<evidence type="ECO:0000313" key="2">
    <source>
        <dbReference type="EMBL" id="PTB68851.1"/>
    </source>
</evidence>
<feature type="compositionally biased region" description="Polar residues" evidence="1">
    <location>
        <begin position="95"/>
        <end position="107"/>
    </location>
</feature>
<organism evidence="2 3">
    <name type="scientific">Trichoderma citrinoviride</name>
    <dbReference type="NCBI Taxonomy" id="58853"/>
    <lineage>
        <taxon>Eukaryota</taxon>
        <taxon>Fungi</taxon>
        <taxon>Dikarya</taxon>
        <taxon>Ascomycota</taxon>
        <taxon>Pezizomycotina</taxon>
        <taxon>Sordariomycetes</taxon>
        <taxon>Hypocreomycetidae</taxon>
        <taxon>Hypocreales</taxon>
        <taxon>Hypocreaceae</taxon>
        <taxon>Trichoderma</taxon>
    </lineage>
</organism>